<sequence length="628" mass="69874">MHLDEIFFKIMIYLLAAVISVPLAKKIGLGSVLGYLIAGIVIGPFALELVGSDGEGVMHIAEFGVVIMLFIVGLELHPSMLWRMKRLIFGLGGMQIGFTALIFALITAFFWLNTAQAITTGLVLALSSTAIVLQTLSEKGMLQTRGGRHSFSVLLMQDISVVPIFAIIALLASQIVTDTPIGDDEVVNGWQQLLIIVGAVGIIIVGGRYLAHYIFKLIAETGLRELFTATALLLVIGIAVFMDVVGLSPALGTFLAGVVLANSEYRYELEDNLEPFKGLLLGVFFISVGASINFDLLFENWQLIVVVLLIVVGVKLLVLFALGKLFKLEKSHNMLFTFSLAQAGEFGFVLITFASQNDIYDDYTAGILLIVVALSMLITPVLFIINEHIIQPRIHETKYTKVEVWEDNGHPVIIAGFGRFGQVLGRFLVANGIKVTIIDNNPHNVDYLKKFGYKVYYGDITRKDMLESAGAAKAKTLIVAMSERHQVDKLVELAQKHFSHLKLIVRAEDIAHELALQNKGVEAHRQSIFDSAIQLGVNALSSLGYSKYQSFRSALTFKHLDKRFMKNLQQRYSKDDPHFLMETRKFSEHLENILLMQQKHPYQEMDCAWDTDSLIEEARENEEVKPKK</sequence>
<comment type="subcellular location">
    <subcellularLocation>
        <location evidence="1">Membrane</location>
        <topology evidence="1">Multi-pass membrane protein</topology>
    </subcellularLocation>
</comment>
<gene>
    <name evidence="14" type="ORF">JIV24_15910</name>
</gene>
<dbReference type="PROSITE" id="PS51201">
    <property type="entry name" value="RCK_N"/>
    <property type="match status" value="1"/>
</dbReference>
<dbReference type="RefSeq" id="WP_200466051.1">
    <property type="nucleotide sequence ID" value="NZ_JAENRR010000043.1"/>
</dbReference>
<dbReference type="InterPro" id="IPR036291">
    <property type="entry name" value="NAD(P)-bd_dom_sf"/>
</dbReference>
<evidence type="ECO:0000256" key="10">
    <source>
        <dbReference type="ARBA" id="ARBA00023065"/>
    </source>
</evidence>
<keyword evidence="9 12" id="KW-1133">Transmembrane helix</keyword>
<evidence type="ECO:0000256" key="8">
    <source>
        <dbReference type="ARBA" id="ARBA00022958"/>
    </source>
</evidence>
<comment type="caution">
    <text evidence="14">The sequence shown here is derived from an EMBL/GenBank/DDBJ whole genome shotgun (WGS) entry which is preliminary data.</text>
</comment>
<keyword evidence="4" id="KW-0050">Antiport</keyword>
<feature type="transmembrane region" description="Helical" evidence="12">
    <location>
        <begin position="192"/>
        <end position="211"/>
    </location>
</feature>
<keyword evidence="3" id="KW-0813">Transport</keyword>
<keyword evidence="7 12" id="KW-0812">Transmembrane</keyword>
<keyword evidence="15" id="KW-1185">Reference proteome</keyword>
<feature type="transmembrane region" description="Helical" evidence="12">
    <location>
        <begin position="88"/>
        <end position="111"/>
    </location>
</feature>
<dbReference type="InterPro" id="IPR038770">
    <property type="entry name" value="Na+/solute_symporter_sf"/>
</dbReference>
<feature type="transmembrane region" description="Helical" evidence="12">
    <location>
        <begin position="223"/>
        <end position="241"/>
    </location>
</feature>
<feature type="domain" description="RCK N-terminal" evidence="13">
    <location>
        <begin position="408"/>
        <end position="533"/>
    </location>
</feature>
<feature type="transmembrane region" description="Helical" evidence="12">
    <location>
        <begin position="149"/>
        <end position="172"/>
    </location>
</feature>
<evidence type="ECO:0000256" key="5">
    <source>
        <dbReference type="ARBA" id="ARBA00022475"/>
    </source>
</evidence>
<dbReference type="PANTHER" id="PTHR46157:SF4">
    <property type="entry name" value="K(+) EFFLUX ANTIPORTER 3, CHLOROPLASTIC"/>
    <property type="match status" value="1"/>
</dbReference>
<name>A0ABS1HNK1_9BACT</name>
<evidence type="ECO:0000256" key="9">
    <source>
        <dbReference type="ARBA" id="ARBA00022989"/>
    </source>
</evidence>
<dbReference type="InterPro" id="IPR006153">
    <property type="entry name" value="Cation/H_exchanger_TM"/>
</dbReference>
<protein>
    <submittedName>
        <fullName evidence="14">Cation:proton antiporter</fullName>
    </submittedName>
</protein>
<dbReference type="Gene3D" id="1.20.1530.20">
    <property type="match status" value="1"/>
</dbReference>
<feature type="transmembrane region" description="Helical" evidence="12">
    <location>
        <begin position="303"/>
        <end position="322"/>
    </location>
</feature>
<feature type="transmembrane region" description="Helical" evidence="12">
    <location>
        <begin position="6"/>
        <end position="25"/>
    </location>
</feature>
<dbReference type="SUPFAM" id="SSF51735">
    <property type="entry name" value="NAD(P)-binding Rossmann-fold domains"/>
    <property type="match status" value="1"/>
</dbReference>
<keyword evidence="10" id="KW-0406">Ion transport</keyword>
<evidence type="ECO:0000259" key="13">
    <source>
        <dbReference type="PROSITE" id="PS51201"/>
    </source>
</evidence>
<organism evidence="14 15">
    <name type="scientific">Carboxylicivirga marina</name>
    <dbReference type="NCBI Taxonomy" id="2800988"/>
    <lineage>
        <taxon>Bacteria</taxon>
        <taxon>Pseudomonadati</taxon>
        <taxon>Bacteroidota</taxon>
        <taxon>Bacteroidia</taxon>
        <taxon>Marinilabiliales</taxon>
        <taxon>Marinilabiliaceae</taxon>
        <taxon>Carboxylicivirga</taxon>
    </lineage>
</organism>
<dbReference type="Gene3D" id="3.40.50.720">
    <property type="entry name" value="NAD(P)-binding Rossmann-like Domain"/>
    <property type="match status" value="1"/>
</dbReference>
<dbReference type="Pfam" id="PF02254">
    <property type="entry name" value="TrkA_N"/>
    <property type="match status" value="1"/>
</dbReference>
<evidence type="ECO:0000256" key="3">
    <source>
        <dbReference type="ARBA" id="ARBA00022448"/>
    </source>
</evidence>
<comment type="similarity">
    <text evidence="2">Belongs to the monovalent cation:proton antiporter 2 (CPA2) transporter (TC 2.A.37) family.</text>
</comment>
<feature type="transmembrane region" description="Helical" evidence="12">
    <location>
        <begin position="32"/>
        <end position="50"/>
    </location>
</feature>
<accession>A0ABS1HNK1</accession>
<feature type="transmembrane region" description="Helical" evidence="12">
    <location>
        <begin position="365"/>
        <end position="385"/>
    </location>
</feature>
<evidence type="ECO:0000313" key="15">
    <source>
        <dbReference type="Proteomes" id="UP000605676"/>
    </source>
</evidence>
<dbReference type="EMBL" id="JAENRR010000043">
    <property type="protein sequence ID" value="MBK3518833.1"/>
    <property type="molecule type" value="Genomic_DNA"/>
</dbReference>
<evidence type="ECO:0000313" key="14">
    <source>
        <dbReference type="EMBL" id="MBK3518833.1"/>
    </source>
</evidence>
<evidence type="ECO:0000256" key="7">
    <source>
        <dbReference type="ARBA" id="ARBA00022692"/>
    </source>
</evidence>
<dbReference type="InterPro" id="IPR004771">
    <property type="entry name" value="K/H_exchanger"/>
</dbReference>
<dbReference type="Proteomes" id="UP000605676">
    <property type="component" value="Unassembled WGS sequence"/>
</dbReference>
<evidence type="ECO:0000256" key="12">
    <source>
        <dbReference type="SAM" id="Phobius"/>
    </source>
</evidence>
<proteinExistence type="inferred from homology"/>
<evidence type="ECO:0000256" key="2">
    <source>
        <dbReference type="ARBA" id="ARBA00005551"/>
    </source>
</evidence>
<evidence type="ECO:0000256" key="1">
    <source>
        <dbReference type="ARBA" id="ARBA00004141"/>
    </source>
</evidence>
<keyword evidence="11 12" id="KW-0472">Membrane</keyword>
<keyword evidence="5" id="KW-1003">Cell membrane</keyword>
<keyword evidence="8" id="KW-0630">Potassium</keyword>
<dbReference type="PRINTS" id="PR00335">
    <property type="entry name" value="KUPTAKETRKA"/>
</dbReference>
<feature type="transmembrane region" description="Helical" evidence="12">
    <location>
        <begin position="56"/>
        <end position="76"/>
    </location>
</feature>
<evidence type="ECO:0000256" key="6">
    <source>
        <dbReference type="ARBA" id="ARBA00022538"/>
    </source>
</evidence>
<evidence type="ECO:0000256" key="11">
    <source>
        <dbReference type="ARBA" id="ARBA00023136"/>
    </source>
</evidence>
<dbReference type="Pfam" id="PF00999">
    <property type="entry name" value="Na_H_Exchanger"/>
    <property type="match status" value="1"/>
</dbReference>
<dbReference type="NCBIfam" id="TIGR00932">
    <property type="entry name" value="2a37"/>
    <property type="match status" value="1"/>
</dbReference>
<reference evidence="14 15" key="1">
    <citation type="submission" date="2021-01" db="EMBL/GenBank/DDBJ databases">
        <title>Carboxyliciviraga sp.nov., isolated from coastal sediments.</title>
        <authorList>
            <person name="Lu D."/>
            <person name="Zhang T."/>
        </authorList>
    </citation>
    <scope>NUCLEOTIDE SEQUENCE [LARGE SCALE GENOMIC DNA]</scope>
    <source>
        <strain evidence="14 15">N1Y132</strain>
    </source>
</reference>
<dbReference type="InterPro" id="IPR003148">
    <property type="entry name" value="RCK_N"/>
</dbReference>
<dbReference type="InterPro" id="IPR006036">
    <property type="entry name" value="K_uptake_TrkA"/>
</dbReference>
<feature type="transmembrane region" description="Helical" evidence="12">
    <location>
        <begin position="334"/>
        <end position="353"/>
    </location>
</feature>
<feature type="transmembrane region" description="Helical" evidence="12">
    <location>
        <begin position="117"/>
        <end position="137"/>
    </location>
</feature>
<dbReference type="PANTHER" id="PTHR46157">
    <property type="entry name" value="K(+) EFFLUX ANTIPORTER 3, CHLOROPLASTIC"/>
    <property type="match status" value="1"/>
</dbReference>
<evidence type="ECO:0000256" key="4">
    <source>
        <dbReference type="ARBA" id="ARBA00022449"/>
    </source>
</evidence>
<keyword evidence="6" id="KW-0633">Potassium transport</keyword>